<reference evidence="2" key="1">
    <citation type="submission" date="2021-02" db="EMBL/GenBank/DDBJ databases">
        <authorList>
            <person name="Nowell W R."/>
        </authorList>
    </citation>
    <scope>NUCLEOTIDE SEQUENCE</scope>
</reference>
<dbReference type="Gene3D" id="3.90.176.10">
    <property type="entry name" value="Toxin ADP-ribosyltransferase, Chain A, domain 1"/>
    <property type="match status" value="1"/>
</dbReference>
<dbReference type="AlphaFoldDB" id="A0A8S2LGU1"/>
<sequence>MTYVLRNNSDVCDDNDQMNFFDDSVLLNKEDITIIWFDKNIDLNNMNHDILKTKQMFEQIHNYILYFTDINTCIDYMQTVIYEKILLILSGTDANGLLSLVHNMLAIFKSYYRGNAQEMKNILTFESMYTSTQAIQCLHVFRYFIADLCLHLCQLHYEQLETSSSTLGLTVYRGVKLYEYEVSMIKYSTGQIIHPNGYLSTTKNRFVAEMYAGVDNTAAYANVSSISQLPDEEEILFDLGVKLVIKGCSYDDDKKLWIFKLKPISNDDRRSAAWERD</sequence>
<evidence type="ECO:0000313" key="2">
    <source>
        <dbReference type="EMBL" id="CAF3905098.1"/>
    </source>
</evidence>
<dbReference type="EMBL" id="CAJOBA010019702">
    <property type="protein sequence ID" value="CAF3905098.1"/>
    <property type="molecule type" value="Genomic_DNA"/>
</dbReference>
<gene>
    <name evidence="1" type="ORF">OVA965_LOCUS20443</name>
    <name evidence="2" type="ORF">TMI583_LOCUS20815</name>
</gene>
<evidence type="ECO:0000313" key="1">
    <source>
        <dbReference type="EMBL" id="CAF1126653.1"/>
    </source>
</evidence>
<dbReference type="SUPFAM" id="SSF56399">
    <property type="entry name" value="ADP-ribosylation"/>
    <property type="match status" value="1"/>
</dbReference>
<dbReference type="Proteomes" id="UP000682733">
    <property type="component" value="Unassembled WGS sequence"/>
</dbReference>
<protein>
    <submittedName>
        <fullName evidence="2">Uncharacterized protein</fullName>
    </submittedName>
</protein>
<name>A0A8S2LGU1_9BILA</name>
<organism evidence="2 3">
    <name type="scientific">Didymodactylos carnosus</name>
    <dbReference type="NCBI Taxonomy" id="1234261"/>
    <lineage>
        <taxon>Eukaryota</taxon>
        <taxon>Metazoa</taxon>
        <taxon>Spiralia</taxon>
        <taxon>Gnathifera</taxon>
        <taxon>Rotifera</taxon>
        <taxon>Eurotatoria</taxon>
        <taxon>Bdelloidea</taxon>
        <taxon>Philodinida</taxon>
        <taxon>Philodinidae</taxon>
        <taxon>Didymodactylos</taxon>
    </lineage>
</organism>
<proteinExistence type="predicted"/>
<dbReference type="Proteomes" id="UP000677228">
    <property type="component" value="Unassembled WGS sequence"/>
</dbReference>
<dbReference type="EMBL" id="CAJNOK010010860">
    <property type="protein sequence ID" value="CAF1126653.1"/>
    <property type="molecule type" value="Genomic_DNA"/>
</dbReference>
<evidence type="ECO:0000313" key="3">
    <source>
        <dbReference type="Proteomes" id="UP000682733"/>
    </source>
</evidence>
<comment type="caution">
    <text evidence="2">The sequence shown here is derived from an EMBL/GenBank/DDBJ whole genome shotgun (WGS) entry which is preliminary data.</text>
</comment>
<accession>A0A8S2LGU1</accession>